<dbReference type="EMBL" id="AP022588">
    <property type="protein sequence ID" value="BBY28361.1"/>
    <property type="molecule type" value="Genomic_DNA"/>
</dbReference>
<evidence type="ECO:0000313" key="2">
    <source>
        <dbReference type="Proteomes" id="UP000467193"/>
    </source>
</evidence>
<dbReference type="KEGG" id="msei:MSEDJ_24570"/>
<accession>A0A7I7QPW4</accession>
<reference evidence="1 2" key="1">
    <citation type="journal article" date="2019" name="Emerg. Microbes Infect.">
        <title>Comprehensive subspecies identification of 175 nontuberculous mycobacteria species based on 7547 genomic profiles.</title>
        <authorList>
            <person name="Matsumoto Y."/>
            <person name="Kinjo T."/>
            <person name="Motooka D."/>
            <person name="Nabeya D."/>
            <person name="Jung N."/>
            <person name="Uechi K."/>
            <person name="Horii T."/>
            <person name="Iida T."/>
            <person name="Fujita J."/>
            <person name="Nakamura S."/>
        </authorList>
    </citation>
    <scope>NUCLEOTIDE SEQUENCE [LARGE SCALE GENOMIC DNA]</scope>
    <source>
        <strain evidence="1 2">JCM 17899</strain>
    </source>
</reference>
<sequence>MPPAAISITTGSTRAMGLVEASRGTVGGGSTVTYKGSDGDLITCLDALETLLVPPSLVRFTGADVG</sequence>
<proteinExistence type="predicted"/>
<organism evidence="1 2">
    <name type="scientific">Mycolicibacterium sediminis</name>
    <dbReference type="NCBI Taxonomy" id="1286180"/>
    <lineage>
        <taxon>Bacteria</taxon>
        <taxon>Bacillati</taxon>
        <taxon>Actinomycetota</taxon>
        <taxon>Actinomycetes</taxon>
        <taxon>Mycobacteriales</taxon>
        <taxon>Mycobacteriaceae</taxon>
        <taxon>Mycolicibacterium</taxon>
    </lineage>
</organism>
<dbReference type="Proteomes" id="UP000467193">
    <property type="component" value="Chromosome"/>
</dbReference>
<dbReference type="AlphaFoldDB" id="A0A7I7QPW4"/>
<keyword evidence="2" id="KW-1185">Reference proteome</keyword>
<gene>
    <name evidence="1" type="ORF">MSEDJ_24570</name>
</gene>
<name>A0A7I7QPW4_9MYCO</name>
<protein>
    <submittedName>
        <fullName evidence="1">Uncharacterized protein</fullName>
    </submittedName>
</protein>
<evidence type="ECO:0000313" key="1">
    <source>
        <dbReference type="EMBL" id="BBY28361.1"/>
    </source>
</evidence>